<feature type="compositionally biased region" description="Low complexity" evidence="1">
    <location>
        <begin position="183"/>
        <end position="194"/>
    </location>
</feature>
<gene>
    <name evidence="2" type="ORF">MEDL_21680</name>
</gene>
<feature type="region of interest" description="Disordered" evidence="1">
    <location>
        <begin position="183"/>
        <end position="206"/>
    </location>
</feature>
<dbReference type="EMBL" id="CAJPWZ010001076">
    <property type="protein sequence ID" value="CAG2207332.1"/>
    <property type="molecule type" value="Genomic_DNA"/>
</dbReference>
<feature type="region of interest" description="Disordered" evidence="1">
    <location>
        <begin position="1"/>
        <end position="22"/>
    </location>
</feature>
<dbReference type="AlphaFoldDB" id="A0A8S3RKW0"/>
<keyword evidence="3" id="KW-1185">Reference proteome</keyword>
<proteinExistence type="predicted"/>
<dbReference type="OrthoDB" id="6185246at2759"/>
<evidence type="ECO:0000313" key="2">
    <source>
        <dbReference type="EMBL" id="CAG2207332.1"/>
    </source>
</evidence>
<comment type="caution">
    <text evidence="2">The sequence shown here is derived from an EMBL/GenBank/DDBJ whole genome shotgun (WGS) entry which is preliminary data.</text>
</comment>
<reference evidence="2" key="1">
    <citation type="submission" date="2021-03" db="EMBL/GenBank/DDBJ databases">
        <authorList>
            <person name="Bekaert M."/>
        </authorList>
    </citation>
    <scope>NUCLEOTIDE SEQUENCE</scope>
</reference>
<accession>A0A8S3RKW0</accession>
<evidence type="ECO:0000256" key="1">
    <source>
        <dbReference type="SAM" id="MobiDB-lite"/>
    </source>
</evidence>
<evidence type="ECO:0000313" key="3">
    <source>
        <dbReference type="Proteomes" id="UP000683360"/>
    </source>
</evidence>
<feature type="compositionally biased region" description="Basic and acidic residues" evidence="1">
    <location>
        <begin position="195"/>
        <end position="206"/>
    </location>
</feature>
<sequence>MYNNGKKPQKPGKTPSNYNQHQQIQAKLDSAFDNLDIFDKTDNVVTFKTDNPPSYPVEDCDNNTTIPYDDQPFLQSSPIHQSNSNHFLSSWTGYPTAPNNITPLRQSIIRRPTIPSSFNTRLPPPTTHLQTPQHFSSLYPSLQTSTPSAVSSATSTSTVNTVTSTISAAVSTSLPTIGTGAGAITTTTTSSTSTKCKDHNINSHRL</sequence>
<dbReference type="Proteomes" id="UP000683360">
    <property type="component" value="Unassembled WGS sequence"/>
</dbReference>
<name>A0A8S3RKW0_MYTED</name>
<protein>
    <submittedName>
        <fullName evidence="2">Uncharacterized protein</fullName>
    </submittedName>
</protein>
<organism evidence="2 3">
    <name type="scientific">Mytilus edulis</name>
    <name type="common">Blue mussel</name>
    <dbReference type="NCBI Taxonomy" id="6550"/>
    <lineage>
        <taxon>Eukaryota</taxon>
        <taxon>Metazoa</taxon>
        <taxon>Spiralia</taxon>
        <taxon>Lophotrochozoa</taxon>
        <taxon>Mollusca</taxon>
        <taxon>Bivalvia</taxon>
        <taxon>Autobranchia</taxon>
        <taxon>Pteriomorphia</taxon>
        <taxon>Mytilida</taxon>
        <taxon>Mytiloidea</taxon>
        <taxon>Mytilidae</taxon>
        <taxon>Mytilinae</taxon>
        <taxon>Mytilus</taxon>
    </lineage>
</organism>